<gene>
    <name evidence="1" type="ORF">MJO52_12355</name>
</gene>
<protein>
    <submittedName>
        <fullName evidence="1">Uncharacterized protein</fullName>
    </submittedName>
</protein>
<dbReference type="EMBL" id="CP092418">
    <property type="protein sequence ID" value="USD19873.1"/>
    <property type="molecule type" value="Genomic_DNA"/>
</dbReference>
<dbReference type="RefSeq" id="WP_252081964.1">
    <property type="nucleotide sequence ID" value="NZ_CP092418.1"/>
</dbReference>
<accession>A0ABY4V6H6</accession>
<evidence type="ECO:0000313" key="2">
    <source>
        <dbReference type="Proteomes" id="UP001055658"/>
    </source>
</evidence>
<organism evidence="1 2">
    <name type="scientific">Microbulbifer variabilis</name>
    <dbReference type="NCBI Taxonomy" id="266805"/>
    <lineage>
        <taxon>Bacteria</taxon>
        <taxon>Pseudomonadati</taxon>
        <taxon>Pseudomonadota</taxon>
        <taxon>Gammaproteobacteria</taxon>
        <taxon>Cellvibrionales</taxon>
        <taxon>Microbulbiferaceae</taxon>
        <taxon>Microbulbifer</taxon>
    </lineage>
</organism>
<keyword evidence="2" id="KW-1185">Reference proteome</keyword>
<dbReference type="InterPro" id="IPR046493">
    <property type="entry name" value="DUF6586"/>
</dbReference>
<dbReference type="Pfam" id="PF20227">
    <property type="entry name" value="DUF6586"/>
    <property type="match status" value="1"/>
</dbReference>
<name>A0ABY4V6H6_9GAMM</name>
<dbReference type="Proteomes" id="UP001055658">
    <property type="component" value="Chromosome"/>
</dbReference>
<sequence>MSNPYTGLVTSALRKSQLLATSSYDSSIQRMALEEGALLQLWKAYQAFLAELSHQLQLSFEPESVQVILDSLHSQGRASLEVSELQLLLSEPESWLSELLRAWNQLLRLPTLAEEKGQAGNLIPTHNIAGTVPIELSFEALLKWHKALSELILRQRANLEEC</sequence>
<reference evidence="1" key="1">
    <citation type="submission" date="2022-02" db="EMBL/GenBank/DDBJ databases">
        <title>Coral-associated bacteria.</title>
        <authorList>
            <person name="Tang K."/>
            <person name="Wang X."/>
        </authorList>
    </citation>
    <scope>NUCLEOTIDE SEQUENCE</scope>
    <source>
        <strain evidence="1">SCSIO 43006</strain>
    </source>
</reference>
<proteinExistence type="predicted"/>
<evidence type="ECO:0000313" key="1">
    <source>
        <dbReference type="EMBL" id="USD19873.1"/>
    </source>
</evidence>